<accession>A0A542E191</accession>
<keyword evidence="4" id="KW-1003">Cell membrane</keyword>
<sequence>MDEQGTTSAVPRGVRAASEWAWRLLIIAAGVVVLALAVGHLSEVAIPIAVATLLSALLGGVHGWLCRFMGRGPAAGLTLLGTILVIVGLMTLVGTQISNGFSDMATQAGAGLDQIRGWARTSFGLSDDQVSQYVGQLRTWLESSSDVRQYATRFGVTATHAVAGLFIALFSLFFFLYDGPRIWSWLVGLFPRTARSRVDSSGQVAWGQLTAYTHGVVLVAATDAVGITIGALILRVPFPFAIGVLVFLLSFIPIVGALLSGAVAVLLALVEHGPVIALIMLGVVVAVQQLESHVLQPFILGRSVRVHPLAVILAIATGSILGGIVGTLLAVPVAAVLNAVGQHLLSGDDDDPAGAEGDPVDGDAVAAGAPGAPLAD</sequence>
<evidence type="ECO:0000256" key="2">
    <source>
        <dbReference type="ARBA" id="ARBA00009773"/>
    </source>
</evidence>
<dbReference type="GO" id="GO:0005886">
    <property type="term" value="C:plasma membrane"/>
    <property type="evidence" value="ECO:0007669"/>
    <property type="project" value="UniProtKB-SubCell"/>
</dbReference>
<dbReference type="GO" id="GO:0055085">
    <property type="term" value="P:transmembrane transport"/>
    <property type="evidence" value="ECO:0007669"/>
    <property type="project" value="TreeGrafter"/>
</dbReference>
<evidence type="ECO:0000256" key="3">
    <source>
        <dbReference type="ARBA" id="ARBA00022448"/>
    </source>
</evidence>
<proteinExistence type="inferred from homology"/>
<feature type="compositionally biased region" description="Low complexity" evidence="8">
    <location>
        <begin position="362"/>
        <end position="376"/>
    </location>
</feature>
<feature type="region of interest" description="Disordered" evidence="8">
    <location>
        <begin position="348"/>
        <end position="376"/>
    </location>
</feature>
<evidence type="ECO:0000256" key="7">
    <source>
        <dbReference type="ARBA" id="ARBA00023136"/>
    </source>
</evidence>
<evidence type="ECO:0000256" key="9">
    <source>
        <dbReference type="SAM" id="Phobius"/>
    </source>
</evidence>
<feature type="transmembrane region" description="Helical" evidence="9">
    <location>
        <begin position="20"/>
        <end position="38"/>
    </location>
</feature>
<organism evidence="10 11">
    <name type="scientific">Lapillicoccus jejuensis</name>
    <dbReference type="NCBI Taxonomy" id="402171"/>
    <lineage>
        <taxon>Bacteria</taxon>
        <taxon>Bacillati</taxon>
        <taxon>Actinomycetota</taxon>
        <taxon>Actinomycetes</taxon>
        <taxon>Micrococcales</taxon>
        <taxon>Intrasporangiaceae</taxon>
        <taxon>Lapillicoccus</taxon>
    </lineage>
</organism>
<feature type="transmembrane region" description="Helical" evidence="9">
    <location>
        <begin position="216"/>
        <end position="234"/>
    </location>
</feature>
<name>A0A542E191_9MICO</name>
<evidence type="ECO:0000256" key="5">
    <source>
        <dbReference type="ARBA" id="ARBA00022692"/>
    </source>
</evidence>
<keyword evidence="3" id="KW-0813">Transport</keyword>
<comment type="subcellular location">
    <subcellularLocation>
        <location evidence="1">Cell membrane</location>
        <topology evidence="1">Multi-pass membrane protein</topology>
    </subcellularLocation>
</comment>
<dbReference type="Pfam" id="PF01594">
    <property type="entry name" value="AI-2E_transport"/>
    <property type="match status" value="1"/>
</dbReference>
<comment type="similarity">
    <text evidence="2">Belongs to the autoinducer-2 exporter (AI-2E) (TC 2.A.86) family.</text>
</comment>
<evidence type="ECO:0000256" key="1">
    <source>
        <dbReference type="ARBA" id="ARBA00004651"/>
    </source>
</evidence>
<evidence type="ECO:0000256" key="6">
    <source>
        <dbReference type="ARBA" id="ARBA00022989"/>
    </source>
</evidence>
<gene>
    <name evidence="10" type="ORF">FB458_2197</name>
</gene>
<keyword evidence="11" id="KW-1185">Reference proteome</keyword>
<feature type="transmembrane region" description="Helical" evidence="9">
    <location>
        <begin position="240"/>
        <end position="267"/>
    </location>
</feature>
<feature type="compositionally biased region" description="Acidic residues" evidence="8">
    <location>
        <begin position="348"/>
        <end position="361"/>
    </location>
</feature>
<keyword evidence="7 9" id="KW-0472">Membrane</keyword>
<feature type="transmembrane region" description="Helical" evidence="9">
    <location>
        <begin position="274"/>
        <end position="290"/>
    </location>
</feature>
<feature type="transmembrane region" description="Helical" evidence="9">
    <location>
        <begin position="44"/>
        <end position="65"/>
    </location>
</feature>
<dbReference type="EMBL" id="VFMN01000001">
    <property type="protein sequence ID" value="TQJ09092.1"/>
    <property type="molecule type" value="Genomic_DNA"/>
</dbReference>
<protein>
    <submittedName>
        <fullName evidence="10">Putative PurR-regulated permease PerM</fullName>
    </submittedName>
</protein>
<dbReference type="Proteomes" id="UP000317893">
    <property type="component" value="Unassembled WGS sequence"/>
</dbReference>
<keyword evidence="5 9" id="KW-0812">Transmembrane</keyword>
<evidence type="ECO:0000313" key="11">
    <source>
        <dbReference type="Proteomes" id="UP000317893"/>
    </source>
</evidence>
<feature type="transmembrane region" description="Helical" evidence="9">
    <location>
        <begin position="154"/>
        <end position="177"/>
    </location>
</feature>
<dbReference type="PANTHER" id="PTHR21716:SF53">
    <property type="entry name" value="PERMEASE PERM-RELATED"/>
    <property type="match status" value="1"/>
</dbReference>
<keyword evidence="6 9" id="KW-1133">Transmembrane helix</keyword>
<dbReference type="AlphaFoldDB" id="A0A542E191"/>
<dbReference type="PANTHER" id="PTHR21716">
    <property type="entry name" value="TRANSMEMBRANE PROTEIN"/>
    <property type="match status" value="1"/>
</dbReference>
<reference evidence="10 11" key="1">
    <citation type="submission" date="2019-06" db="EMBL/GenBank/DDBJ databases">
        <title>Sequencing the genomes of 1000 actinobacteria strains.</title>
        <authorList>
            <person name="Klenk H.-P."/>
        </authorList>
    </citation>
    <scope>NUCLEOTIDE SEQUENCE [LARGE SCALE GENOMIC DNA]</scope>
    <source>
        <strain evidence="10 11">DSM 18607</strain>
    </source>
</reference>
<evidence type="ECO:0000313" key="10">
    <source>
        <dbReference type="EMBL" id="TQJ09092.1"/>
    </source>
</evidence>
<evidence type="ECO:0000256" key="8">
    <source>
        <dbReference type="SAM" id="MobiDB-lite"/>
    </source>
</evidence>
<evidence type="ECO:0000256" key="4">
    <source>
        <dbReference type="ARBA" id="ARBA00022475"/>
    </source>
</evidence>
<feature type="transmembrane region" description="Helical" evidence="9">
    <location>
        <begin position="77"/>
        <end position="97"/>
    </location>
</feature>
<dbReference type="RefSeq" id="WP_246061164.1">
    <property type="nucleotide sequence ID" value="NZ_BAAAPR010000005.1"/>
</dbReference>
<comment type="caution">
    <text evidence="10">The sequence shown here is derived from an EMBL/GenBank/DDBJ whole genome shotgun (WGS) entry which is preliminary data.</text>
</comment>
<dbReference type="InterPro" id="IPR002549">
    <property type="entry name" value="AI-2E-like"/>
</dbReference>
<feature type="transmembrane region" description="Helical" evidence="9">
    <location>
        <begin position="310"/>
        <end position="337"/>
    </location>
</feature>